<sequence>MTWGEVVLGLMPFIGIIGMFIVWVVMMVNTK</sequence>
<name>A0AAU6VY38_9VIRU</name>
<proteinExistence type="predicted"/>
<organism evidence="2">
    <name type="scientific">Pseudomonas phage Pyxpy01</name>
    <dbReference type="NCBI Taxonomy" id="3138546"/>
    <lineage>
        <taxon>Viruses</taxon>
    </lineage>
</organism>
<dbReference type="EMBL" id="PP179310">
    <property type="protein sequence ID" value="XAI69397.1"/>
    <property type="molecule type" value="Genomic_DNA"/>
</dbReference>
<protein>
    <submittedName>
        <fullName evidence="2">Uncharacterized protein</fullName>
    </submittedName>
</protein>
<evidence type="ECO:0000256" key="1">
    <source>
        <dbReference type="SAM" id="Phobius"/>
    </source>
</evidence>
<keyword evidence="1" id="KW-0812">Transmembrane</keyword>
<accession>A0AAU6VY38</accession>
<keyword evidence="1" id="KW-1133">Transmembrane helix</keyword>
<evidence type="ECO:0000313" key="2">
    <source>
        <dbReference type="EMBL" id="XAI69397.1"/>
    </source>
</evidence>
<feature type="transmembrane region" description="Helical" evidence="1">
    <location>
        <begin position="6"/>
        <end position="28"/>
    </location>
</feature>
<keyword evidence="1" id="KW-0472">Membrane</keyword>
<reference evidence="2" key="1">
    <citation type="journal article" date="2024" name="J. Gen. Virol.">
        <title>Novel phages of Pseudomonas syringae unveil numerous potential auxiliary metabolic genes.</title>
        <authorList>
            <person name="Feltin C."/>
            <person name="Garneau J.R."/>
            <person name="Morris C.E."/>
            <person name="Berard A."/>
            <person name="Torres-Barcelo C."/>
        </authorList>
    </citation>
    <scope>NUCLEOTIDE SEQUENCE</scope>
</reference>
<gene>
    <name evidence="2" type="ORF">Pyxpy01_00099</name>
</gene>